<dbReference type="AlphaFoldDB" id="A0A127PGB4"/>
<evidence type="ECO:0000313" key="1">
    <source>
        <dbReference type="EMBL" id="AMO96674.1"/>
    </source>
</evidence>
<dbReference type="PATRIC" id="fig|158899.10.peg.4030"/>
<organism evidence="1">
    <name type="scientific">Collimonas fungivorans</name>
    <dbReference type="NCBI Taxonomy" id="158899"/>
    <lineage>
        <taxon>Bacteria</taxon>
        <taxon>Pseudomonadati</taxon>
        <taxon>Pseudomonadota</taxon>
        <taxon>Betaproteobacteria</taxon>
        <taxon>Burkholderiales</taxon>
        <taxon>Oxalobacteraceae</taxon>
        <taxon>Collimonas</taxon>
    </lineage>
</organism>
<protein>
    <submittedName>
        <fullName evidence="1">Uncharacterized protein</fullName>
    </submittedName>
</protein>
<dbReference type="Proteomes" id="UP000072421">
    <property type="component" value="Chromosome"/>
</dbReference>
<dbReference type="EMBL" id="CP013232">
    <property type="protein sequence ID" value="AMO96674.1"/>
    <property type="molecule type" value="Genomic_DNA"/>
</dbReference>
<evidence type="ECO:0000313" key="2">
    <source>
        <dbReference type="Proteomes" id="UP000072421"/>
    </source>
</evidence>
<sequence length="44" mass="5185">MPDKKYGCQRNIPDYPAFLKHGSLRYQQDIVLRLVQACLYVTNK</sequence>
<accession>A0A127PGB4</accession>
<gene>
    <name evidence="1" type="ORF">CFter6_4065</name>
</gene>
<name>A0A127PGB4_9BURK</name>
<reference evidence="1 2" key="1">
    <citation type="submission" date="2015-11" db="EMBL/GenBank/DDBJ databases">
        <title>Exploring the genomic traits of fungus-feeding bacterial genus Collimonas.</title>
        <authorList>
            <person name="Song C."/>
            <person name="Schmidt R."/>
            <person name="de Jager V."/>
            <person name="Krzyzanowska D."/>
            <person name="Jongedijk E."/>
            <person name="Cankar K."/>
            <person name="Beekwilder J."/>
            <person name="van Veen A."/>
            <person name="de Boer W."/>
            <person name="van Veen J.A."/>
            <person name="Garbeva P."/>
        </authorList>
    </citation>
    <scope>NUCLEOTIDE SEQUENCE [LARGE SCALE GENOMIC DNA]</scope>
    <source>
        <strain evidence="1 2">Ter6</strain>
    </source>
</reference>
<proteinExistence type="predicted"/>